<feature type="transmembrane region" description="Helical" evidence="1">
    <location>
        <begin position="895"/>
        <end position="914"/>
    </location>
</feature>
<keyword evidence="1" id="KW-0472">Membrane</keyword>
<feature type="transmembrane region" description="Helical" evidence="1">
    <location>
        <begin position="563"/>
        <end position="583"/>
    </location>
</feature>
<keyword evidence="1" id="KW-0812">Transmembrane</keyword>
<reference evidence="2 3" key="1">
    <citation type="submission" date="2013-08" db="EMBL/GenBank/DDBJ databases">
        <title>Genomic analysis of Lysobacter defluvii.</title>
        <authorList>
            <person name="Wang Q."/>
            <person name="Wang G."/>
        </authorList>
    </citation>
    <scope>NUCLEOTIDE SEQUENCE [LARGE SCALE GENOMIC DNA]</scope>
    <source>
        <strain evidence="2 3">IMMIB APB-9</strain>
    </source>
</reference>
<dbReference type="RefSeq" id="WP_027070093.1">
    <property type="nucleotide sequence ID" value="NZ_AUHT01000008.1"/>
</dbReference>
<feature type="transmembrane region" description="Helical" evidence="1">
    <location>
        <begin position="921"/>
        <end position="941"/>
    </location>
</feature>
<proteinExistence type="predicted"/>
<dbReference type="InterPro" id="IPR001036">
    <property type="entry name" value="Acrflvin-R"/>
</dbReference>
<dbReference type="EMBL" id="AVBH01000058">
    <property type="protein sequence ID" value="KGO98673.1"/>
    <property type="molecule type" value="Genomic_DNA"/>
</dbReference>
<dbReference type="PANTHER" id="PTHR32063">
    <property type="match status" value="1"/>
</dbReference>
<keyword evidence="1" id="KW-1133">Transmembrane helix</keyword>
<feature type="transmembrane region" description="Helical" evidence="1">
    <location>
        <begin position="336"/>
        <end position="355"/>
    </location>
</feature>
<dbReference type="OrthoDB" id="9757940at2"/>
<dbReference type="GO" id="GO:0005886">
    <property type="term" value="C:plasma membrane"/>
    <property type="evidence" value="ECO:0007669"/>
    <property type="project" value="TreeGrafter"/>
</dbReference>
<organism evidence="2 3">
    <name type="scientific">Lysobacter defluvii IMMIB APB-9 = DSM 18482</name>
    <dbReference type="NCBI Taxonomy" id="1385515"/>
    <lineage>
        <taxon>Bacteria</taxon>
        <taxon>Pseudomonadati</taxon>
        <taxon>Pseudomonadota</taxon>
        <taxon>Gammaproteobacteria</taxon>
        <taxon>Lysobacterales</taxon>
        <taxon>Lysobacteraceae</taxon>
        <taxon>Novilysobacter</taxon>
    </lineage>
</organism>
<dbReference type="PANTHER" id="PTHR32063:SF18">
    <property type="entry name" value="CATION EFFLUX SYSTEM PROTEIN"/>
    <property type="match status" value="1"/>
</dbReference>
<sequence>MGFNLSAWALRHRSLVLYAMLVAAVAGAYSYLGLGRSEDPEFTFKVMVIHTLWPGADAAQVAEQVTEPIERKIMETGDYEFVRSYSRAGESQVIFAARDSMRSGEIPELNYQIRKKVGDLRPQLPRDIVGPFFNDEFGDTWGNLYALTGEGFDHALLHDWAKRLQLQIERVPDVGKVALFGVQDERIWVELDNTRLATLGISPAEVQEQLEQQNAMMPAGYFELADLRVPVRVSGQFETVEQVRALPIRAGERTLALGDIATVSRGYADPRDPGMRFMGEDGIAIGVAMQKGGDIIALGENLAAEIERLQASLPVGMELRKVSDQPAAVRVSIGEFVRVLAEAVAIVLLTCFLSLGWRTGLVVALSIPLVLAMTFVAMEAFGVNLHKVSLGALVLALGLLVDDAIIAIEMMAVKLEQGFERTRAAAFAWESTAFPMLTGTLITAAGLLPIATAASSVGEYTRSLFQVVTFALLLSWVAAVVFIPYLGDKLLPDPHKDDAAPRPGSLAARWRARRERWADRNPALANLVRPRQQHIDGQPHDPYDTPFYRSFRRLVGWSVHRRGLVIVLTVAAFAASVLLFRFIPQQFFPESVRPELMIDMELAEGSSLRATREQALRLEEMLATRDDLENYTAWVGTGAPRFYLPLDQQLPAANFAQFVLLAKDTESREVVREWLLDEVAPRFPQLQLRVTRLEMGPPVGYPVQFRISGEHIDQVREIAYRVREQVRANPHVANVNLDWDEPSKVIRLELDQARARALGISSTQLAQTLQATLTGAEVGVFREGDQLISIMLRGGEQERQSPEQLASLMIQTPGGPVPLAQLADIEPGFEDGIIWHRDRVPTMTVRADVSDALLPAEVTAQIDPTLDPIRADLPPGYEVAIGGSVEDSARAQASIAAGVPMFLLVVFTLLMIQLRSFSRSFMVLLTAPLGLIGVVVFLLVFRVPFGFVAMLGTIALAGMIMRNSVILVDQIEQDRADGAEPWKAIVEATVRRFRPIVLTAMTAILAMVPLSRSDFFGPMATAIMGGLLFATVLTLVFVPALYAAWFRVRMP</sequence>
<feature type="transmembrane region" description="Helical" evidence="1">
    <location>
        <begin position="464"/>
        <end position="486"/>
    </location>
</feature>
<dbReference type="Gene3D" id="3.30.70.1320">
    <property type="entry name" value="Multidrug efflux transporter AcrB pore domain like"/>
    <property type="match status" value="1"/>
</dbReference>
<feature type="transmembrane region" description="Helical" evidence="1">
    <location>
        <begin position="993"/>
        <end position="1010"/>
    </location>
</feature>
<keyword evidence="3" id="KW-1185">Reference proteome</keyword>
<dbReference type="STRING" id="1385515.GCA_000423325_01786"/>
<evidence type="ECO:0000256" key="1">
    <source>
        <dbReference type="SAM" id="Phobius"/>
    </source>
</evidence>
<dbReference type="SUPFAM" id="SSF82866">
    <property type="entry name" value="Multidrug efflux transporter AcrB transmembrane domain"/>
    <property type="match status" value="2"/>
</dbReference>
<dbReference type="AlphaFoldDB" id="A0A0A0M6P4"/>
<dbReference type="SUPFAM" id="SSF82714">
    <property type="entry name" value="Multidrug efflux transporter AcrB TolC docking domain, DN and DC subdomains"/>
    <property type="match status" value="2"/>
</dbReference>
<dbReference type="PRINTS" id="PR00702">
    <property type="entry name" value="ACRIFLAVINRP"/>
</dbReference>
<dbReference type="Proteomes" id="UP000030003">
    <property type="component" value="Unassembled WGS sequence"/>
</dbReference>
<feature type="transmembrane region" description="Helical" evidence="1">
    <location>
        <begin position="15"/>
        <end position="34"/>
    </location>
</feature>
<dbReference type="eggNOG" id="COG0841">
    <property type="taxonomic scope" value="Bacteria"/>
</dbReference>
<accession>A0A0A0M6P4</accession>
<feature type="transmembrane region" description="Helical" evidence="1">
    <location>
        <begin position="388"/>
        <end position="412"/>
    </location>
</feature>
<dbReference type="Gene3D" id="3.30.2090.10">
    <property type="entry name" value="Multidrug efflux transporter AcrB TolC docking domain, DN and DC subdomains"/>
    <property type="match status" value="2"/>
</dbReference>
<dbReference type="Gene3D" id="1.20.1640.10">
    <property type="entry name" value="Multidrug efflux transporter AcrB transmembrane domain"/>
    <property type="match status" value="2"/>
</dbReference>
<feature type="transmembrane region" description="Helical" evidence="1">
    <location>
        <begin position="433"/>
        <end position="452"/>
    </location>
</feature>
<dbReference type="Gene3D" id="3.30.70.1440">
    <property type="entry name" value="Multidrug efflux transporter AcrB pore domain"/>
    <property type="match status" value="1"/>
</dbReference>
<evidence type="ECO:0000313" key="3">
    <source>
        <dbReference type="Proteomes" id="UP000030003"/>
    </source>
</evidence>
<comment type="caution">
    <text evidence="2">The sequence shown here is derived from an EMBL/GenBank/DDBJ whole genome shotgun (WGS) entry which is preliminary data.</text>
</comment>
<evidence type="ECO:0000313" key="2">
    <source>
        <dbReference type="EMBL" id="KGO98673.1"/>
    </source>
</evidence>
<feature type="transmembrane region" description="Helical" evidence="1">
    <location>
        <begin position="362"/>
        <end position="382"/>
    </location>
</feature>
<dbReference type="SUPFAM" id="SSF82693">
    <property type="entry name" value="Multidrug efflux transporter AcrB pore domain, PN1, PN2, PC1 and PC2 subdomains"/>
    <property type="match status" value="2"/>
</dbReference>
<name>A0A0A0M6P4_9GAMM</name>
<protein>
    <submittedName>
        <fullName evidence="2">Multidrug transporter AcrB</fullName>
    </submittedName>
</protein>
<dbReference type="InterPro" id="IPR027463">
    <property type="entry name" value="AcrB_DN_DC_subdom"/>
</dbReference>
<feature type="transmembrane region" description="Helical" evidence="1">
    <location>
        <begin position="1022"/>
        <end position="1045"/>
    </location>
</feature>
<dbReference type="Pfam" id="PF00873">
    <property type="entry name" value="ACR_tran"/>
    <property type="match status" value="1"/>
</dbReference>
<feature type="transmembrane region" description="Helical" evidence="1">
    <location>
        <begin position="947"/>
        <end position="968"/>
    </location>
</feature>
<dbReference type="Gene3D" id="3.30.70.1430">
    <property type="entry name" value="Multidrug efflux transporter AcrB pore domain"/>
    <property type="match status" value="2"/>
</dbReference>
<dbReference type="GO" id="GO:0042910">
    <property type="term" value="F:xenobiotic transmembrane transporter activity"/>
    <property type="evidence" value="ECO:0007669"/>
    <property type="project" value="TreeGrafter"/>
</dbReference>
<gene>
    <name evidence="2" type="ORF">N791_14825</name>
</gene>